<gene>
    <name evidence="2" type="ORF">MAE02_56450</name>
</gene>
<dbReference type="SUPFAM" id="SSF50952">
    <property type="entry name" value="Soluble quinoprotein glucose dehydrogenase"/>
    <property type="match status" value="1"/>
</dbReference>
<dbReference type="InterPro" id="IPR011041">
    <property type="entry name" value="Quinoprot_gluc/sorb_DH_b-prop"/>
</dbReference>
<keyword evidence="3" id="KW-1185">Reference proteome</keyword>
<evidence type="ECO:0000259" key="1">
    <source>
        <dbReference type="Pfam" id="PF07995"/>
    </source>
</evidence>
<dbReference type="Pfam" id="PF07995">
    <property type="entry name" value="GSDH"/>
    <property type="match status" value="1"/>
</dbReference>
<dbReference type="AlphaFoldDB" id="A0A512C169"/>
<dbReference type="InterPro" id="IPR012938">
    <property type="entry name" value="Glc/Sorbosone_DH"/>
</dbReference>
<dbReference type="InterPro" id="IPR011042">
    <property type="entry name" value="6-blade_b-propeller_TolB-like"/>
</dbReference>
<reference evidence="2 3" key="1">
    <citation type="submission" date="2019-07" db="EMBL/GenBank/DDBJ databases">
        <title>Whole genome shotgun sequence of Microvirga aerophila NBRC 106136.</title>
        <authorList>
            <person name="Hosoyama A."/>
            <person name="Uohara A."/>
            <person name="Ohji S."/>
            <person name="Ichikawa N."/>
        </authorList>
    </citation>
    <scope>NUCLEOTIDE SEQUENCE [LARGE SCALE GENOMIC DNA]</scope>
    <source>
        <strain evidence="2 3">NBRC 106136</strain>
    </source>
</reference>
<dbReference type="EMBL" id="BJYU01000137">
    <property type="protein sequence ID" value="GEO17949.1"/>
    <property type="molecule type" value="Genomic_DNA"/>
</dbReference>
<accession>A0A512C169</accession>
<dbReference type="Gene3D" id="2.120.10.30">
    <property type="entry name" value="TolB, C-terminal domain"/>
    <property type="match status" value="1"/>
</dbReference>
<proteinExistence type="predicted"/>
<dbReference type="PANTHER" id="PTHR19328">
    <property type="entry name" value="HEDGEHOG-INTERACTING PROTEIN"/>
    <property type="match status" value="1"/>
</dbReference>
<evidence type="ECO:0000313" key="3">
    <source>
        <dbReference type="Proteomes" id="UP000321085"/>
    </source>
</evidence>
<organism evidence="2 3">
    <name type="scientific">Microvirga aerophila</name>
    <dbReference type="NCBI Taxonomy" id="670291"/>
    <lineage>
        <taxon>Bacteria</taxon>
        <taxon>Pseudomonadati</taxon>
        <taxon>Pseudomonadota</taxon>
        <taxon>Alphaproteobacteria</taxon>
        <taxon>Hyphomicrobiales</taxon>
        <taxon>Methylobacteriaceae</taxon>
        <taxon>Microvirga</taxon>
    </lineage>
</organism>
<evidence type="ECO:0000313" key="2">
    <source>
        <dbReference type="EMBL" id="GEO17949.1"/>
    </source>
</evidence>
<feature type="domain" description="Glucose/Sorbosone dehydrogenase" evidence="1">
    <location>
        <begin position="63"/>
        <end position="386"/>
    </location>
</feature>
<name>A0A512C169_9HYPH</name>
<dbReference type="PANTHER" id="PTHR19328:SF75">
    <property type="entry name" value="ALDOSE SUGAR DEHYDROGENASE YLII"/>
    <property type="match status" value="1"/>
</dbReference>
<sequence length="391" mass="42266">MGLESMLAMGSAQADLWERVMDRRSFLAFAVLIAFPDPVRAQDRIVRAPSGQVRVETLARGLVHPWGLAFLPDGRMLVTERPGRLRLVSRDGNVSAPLAGVPRVFARGQGGLLDVALAPDFASSRWVYLSYAEPGPDGAGTAVARGRLGLAGLQDVEVIFRQVPKVDGSSHFGSRLVFSRDGRLFVTLGDRFKFNPAQDLASHLGKIVRISPDGTAPADNPFARGQGARPEIWSYGHRNVQGAALHPSTSVLWVHEMGPRGGNELTIAQARRNYGWPLVSWGRHYDGRAIPSPSTRPDLAGSLRQWTPVIAPSGMTFYTGSLFPAWHGSLLIGGLVARGVVRLTLQGQQVTGEERIPLGQRIRDVRQGPDGAVYVLTDEASGEILRLTPAG</sequence>
<comment type="caution">
    <text evidence="2">The sequence shown here is derived from an EMBL/GenBank/DDBJ whole genome shotgun (WGS) entry which is preliminary data.</text>
</comment>
<dbReference type="Proteomes" id="UP000321085">
    <property type="component" value="Unassembled WGS sequence"/>
</dbReference>
<protein>
    <submittedName>
        <fullName evidence="2">Dehydrogenase</fullName>
    </submittedName>
</protein>